<dbReference type="PANTHER" id="PTHR45786:SF74">
    <property type="entry name" value="ATP-DEPENDENT DNA HELICASE"/>
    <property type="match status" value="1"/>
</dbReference>
<organism evidence="1 2">
    <name type="scientific">Penicillium bovifimosum</name>
    <dbReference type="NCBI Taxonomy" id="126998"/>
    <lineage>
        <taxon>Eukaryota</taxon>
        <taxon>Fungi</taxon>
        <taxon>Dikarya</taxon>
        <taxon>Ascomycota</taxon>
        <taxon>Pezizomycotina</taxon>
        <taxon>Eurotiomycetes</taxon>
        <taxon>Eurotiomycetidae</taxon>
        <taxon>Eurotiales</taxon>
        <taxon>Aspergillaceae</taxon>
        <taxon>Penicillium</taxon>
    </lineage>
</organism>
<dbReference type="AlphaFoldDB" id="A0A9W9HGU8"/>
<protein>
    <submittedName>
        <fullName evidence="1">Uncharacterized protein</fullName>
    </submittedName>
</protein>
<evidence type="ECO:0000313" key="2">
    <source>
        <dbReference type="Proteomes" id="UP001149079"/>
    </source>
</evidence>
<gene>
    <name evidence="1" type="ORF">N7515_001040</name>
</gene>
<accession>A0A9W9HGU8</accession>
<proteinExistence type="predicted"/>
<sequence length="355" mass="40439">MVHYFTSSDEDALRFHRNIQALNLALSYTTIRCTFDERLPSHERHWIFQIRGALYHVLGPLSGASAMTGQLARAAQVYFLGEGPEQASELATNARSDSNPHLMSCRDILEKLGGRQYDLPSVNAEVAALIIPSEFGQRGYRDIQLYLREAPSLTRATDLISVDGDNSDSDMIENLAQVTPATQEIDSDEDDWEDDVLDHDIDQDHGEVPDGLVAPHDPAIDEEFDNMRQRFLTRIHREHPLYMPLSYVVLYTSGGRGFYRSIPLPAANPKTGRAFQRSKVSMVEFLRLGVYTRRHSINRFHRAGVLFQQCLVDGWIAAEGKKLEYIRWHQDEIRRYDMSREEDIIKLPSSMTGLS</sequence>
<reference evidence="1" key="2">
    <citation type="journal article" date="2023" name="IMA Fungus">
        <title>Comparative genomic study of the Penicillium genus elucidates a diverse pangenome and 15 lateral gene transfer events.</title>
        <authorList>
            <person name="Petersen C."/>
            <person name="Sorensen T."/>
            <person name="Nielsen M.R."/>
            <person name="Sondergaard T.E."/>
            <person name="Sorensen J.L."/>
            <person name="Fitzpatrick D.A."/>
            <person name="Frisvad J.C."/>
            <person name="Nielsen K.L."/>
        </authorList>
    </citation>
    <scope>NUCLEOTIDE SEQUENCE</scope>
    <source>
        <strain evidence="1">IBT 22155</strain>
    </source>
</reference>
<dbReference type="PANTHER" id="PTHR45786">
    <property type="entry name" value="DNA BINDING PROTEIN-LIKE"/>
    <property type="match status" value="1"/>
</dbReference>
<dbReference type="Proteomes" id="UP001149079">
    <property type="component" value="Unassembled WGS sequence"/>
</dbReference>
<evidence type="ECO:0000313" key="1">
    <source>
        <dbReference type="EMBL" id="KAJ5146476.1"/>
    </source>
</evidence>
<dbReference type="EMBL" id="JAPQKL010000001">
    <property type="protein sequence ID" value="KAJ5146476.1"/>
    <property type="molecule type" value="Genomic_DNA"/>
</dbReference>
<name>A0A9W9HGU8_9EURO</name>
<dbReference type="OrthoDB" id="4360910at2759"/>
<keyword evidence="2" id="KW-1185">Reference proteome</keyword>
<reference evidence="1" key="1">
    <citation type="submission" date="2022-11" db="EMBL/GenBank/DDBJ databases">
        <authorList>
            <person name="Petersen C."/>
        </authorList>
    </citation>
    <scope>NUCLEOTIDE SEQUENCE</scope>
    <source>
        <strain evidence="1">IBT 22155</strain>
    </source>
</reference>
<dbReference type="RefSeq" id="XP_056526950.1">
    <property type="nucleotide sequence ID" value="XM_056661784.1"/>
</dbReference>
<dbReference type="GeneID" id="81400954"/>
<comment type="caution">
    <text evidence="1">The sequence shown here is derived from an EMBL/GenBank/DDBJ whole genome shotgun (WGS) entry which is preliminary data.</text>
</comment>